<evidence type="ECO:0000256" key="3">
    <source>
        <dbReference type="ARBA" id="ARBA00022989"/>
    </source>
</evidence>
<feature type="transmembrane region" description="Helical" evidence="5">
    <location>
        <begin position="6"/>
        <end position="30"/>
    </location>
</feature>
<dbReference type="PANTHER" id="PTHR12570:SF9">
    <property type="entry name" value="MAGNESIUM TRANSPORTER NIPA8-RELATED"/>
    <property type="match status" value="1"/>
</dbReference>
<dbReference type="InterPro" id="IPR037185">
    <property type="entry name" value="EmrE-like"/>
</dbReference>
<reference evidence="6" key="1">
    <citation type="submission" date="2021-01" db="EMBL/GenBank/DDBJ databases">
        <authorList>
            <person name="Corre E."/>
            <person name="Pelletier E."/>
            <person name="Niang G."/>
            <person name="Scheremetjew M."/>
            <person name="Finn R."/>
            <person name="Kale V."/>
            <person name="Holt S."/>
            <person name="Cochrane G."/>
            <person name="Meng A."/>
            <person name="Brown T."/>
            <person name="Cohen L."/>
        </authorList>
    </citation>
    <scope>NUCLEOTIDE SEQUENCE</scope>
    <source>
        <strain evidence="6">NY070348D</strain>
    </source>
</reference>
<feature type="transmembrane region" description="Helical" evidence="5">
    <location>
        <begin position="265"/>
        <end position="285"/>
    </location>
</feature>
<accession>A0A7S2W1E4</accession>
<evidence type="ECO:0008006" key="7">
    <source>
        <dbReference type="Google" id="ProtNLM"/>
    </source>
</evidence>
<organism evidence="6">
    <name type="scientific">Mucochytrium quahogii</name>
    <dbReference type="NCBI Taxonomy" id="96639"/>
    <lineage>
        <taxon>Eukaryota</taxon>
        <taxon>Sar</taxon>
        <taxon>Stramenopiles</taxon>
        <taxon>Bigyra</taxon>
        <taxon>Labyrinthulomycetes</taxon>
        <taxon>Thraustochytrida</taxon>
        <taxon>Thraustochytriidae</taxon>
        <taxon>Mucochytrium</taxon>
    </lineage>
</organism>
<feature type="transmembrane region" description="Helical" evidence="5">
    <location>
        <begin position="232"/>
        <end position="253"/>
    </location>
</feature>
<keyword evidence="3 5" id="KW-1133">Transmembrane helix</keyword>
<proteinExistence type="predicted"/>
<dbReference type="EMBL" id="HBHK01000611">
    <property type="protein sequence ID" value="CAD9662651.1"/>
    <property type="molecule type" value="Transcribed_RNA"/>
</dbReference>
<feature type="transmembrane region" description="Helical" evidence="5">
    <location>
        <begin position="51"/>
        <end position="70"/>
    </location>
</feature>
<feature type="transmembrane region" description="Helical" evidence="5">
    <location>
        <begin position="144"/>
        <end position="163"/>
    </location>
</feature>
<dbReference type="Pfam" id="PF05653">
    <property type="entry name" value="Mg_trans_NIPA"/>
    <property type="match status" value="1"/>
</dbReference>
<sequence length="345" mass="37829">MVQEWVVGVSLAMTAALCSAIGDNLVKYSFKQAQLKVARNEELPPMYMRPHWLGGMFFIIVLSTTCNLGSYAFADASITIPFGGLHICFNIPLARYMNGEVCSGRAIMYNGVILVGVMICLMFGNHSSDTRTTDELVKMLYAPLFIVCTLIVCVLFFFVYRLLKSPVHAEQRVGFTVLCGLIGSVVQVTAKMMSECLKAGAWGSVITWVSIVLTIVFASTQLYTLNLCLDRYAAFFVVPIVNSTLIVFGSIYAAVYFQEVYRWDIVSSLLVPVGIIVTSIGIACLSTEPEKLVEDHVTAENSLVEEYVEEGLVDTAIEGLGSYIRMTESEEEEATGGQLDNSIVG</sequence>
<evidence type="ECO:0000256" key="4">
    <source>
        <dbReference type="ARBA" id="ARBA00023136"/>
    </source>
</evidence>
<evidence type="ECO:0000256" key="2">
    <source>
        <dbReference type="ARBA" id="ARBA00022692"/>
    </source>
</evidence>
<feature type="transmembrane region" description="Helical" evidence="5">
    <location>
        <begin position="175"/>
        <end position="193"/>
    </location>
</feature>
<dbReference type="SUPFAM" id="SSF103481">
    <property type="entry name" value="Multidrug resistance efflux transporter EmrE"/>
    <property type="match status" value="1"/>
</dbReference>
<evidence type="ECO:0000313" key="6">
    <source>
        <dbReference type="EMBL" id="CAD9662651.1"/>
    </source>
</evidence>
<name>A0A7S2W1E4_9STRA</name>
<comment type="subcellular location">
    <subcellularLocation>
        <location evidence="1">Membrane</location>
        <topology evidence="1">Multi-pass membrane protein</topology>
    </subcellularLocation>
</comment>
<feature type="transmembrane region" description="Helical" evidence="5">
    <location>
        <begin position="106"/>
        <end position="124"/>
    </location>
</feature>
<dbReference type="AlphaFoldDB" id="A0A7S2W1E4"/>
<dbReference type="GO" id="GO:0016020">
    <property type="term" value="C:membrane"/>
    <property type="evidence" value="ECO:0007669"/>
    <property type="project" value="UniProtKB-SubCell"/>
</dbReference>
<evidence type="ECO:0000256" key="1">
    <source>
        <dbReference type="ARBA" id="ARBA00004141"/>
    </source>
</evidence>
<protein>
    <recommendedName>
        <fullName evidence="7">Magnesium transporter</fullName>
    </recommendedName>
</protein>
<gene>
    <name evidence="6" type="ORF">QSP1433_LOCUS402</name>
</gene>
<dbReference type="GO" id="GO:0015095">
    <property type="term" value="F:magnesium ion transmembrane transporter activity"/>
    <property type="evidence" value="ECO:0007669"/>
    <property type="project" value="InterPro"/>
</dbReference>
<dbReference type="PANTHER" id="PTHR12570">
    <property type="match status" value="1"/>
</dbReference>
<evidence type="ECO:0000256" key="5">
    <source>
        <dbReference type="SAM" id="Phobius"/>
    </source>
</evidence>
<keyword evidence="4 5" id="KW-0472">Membrane</keyword>
<dbReference type="InterPro" id="IPR008521">
    <property type="entry name" value="Mg_trans_NIPA"/>
</dbReference>
<feature type="transmembrane region" description="Helical" evidence="5">
    <location>
        <begin position="199"/>
        <end position="220"/>
    </location>
</feature>
<keyword evidence="2 5" id="KW-0812">Transmembrane</keyword>